<keyword evidence="3" id="KW-0813">Transport</keyword>
<dbReference type="RefSeq" id="WP_111266001.1">
    <property type="nucleotide sequence ID" value="NZ_CP029843.1"/>
</dbReference>
<evidence type="ECO:0000256" key="10">
    <source>
        <dbReference type="SAM" id="Phobius"/>
    </source>
</evidence>
<keyword evidence="5" id="KW-0997">Cell inner membrane</keyword>
<evidence type="ECO:0000256" key="3">
    <source>
        <dbReference type="ARBA" id="ARBA00022448"/>
    </source>
</evidence>
<evidence type="ECO:0000256" key="5">
    <source>
        <dbReference type="ARBA" id="ARBA00022519"/>
    </source>
</evidence>
<dbReference type="GO" id="GO:0015627">
    <property type="term" value="C:type II protein secretion system complex"/>
    <property type="evidence" value="ECO:0007669"/>
    <property type="project" value="InterPro"/>
</dbReference>
<dbReference type="AlphaFoldDB" id="A0A2U9TF46"/>
<dbReference type="GO" id="GO:0015628">
    <property type="term" value="P:protein secretion by the type II secretion system"/>
    <property type="evidence" value="ECO:0007669"/>
    <property type="project" value="InterPro"/>
</dbReference>
<evidence type="ECO:0000256" key="2">
    <source>
        <dbReference type="ARBA" id="ARBA00010637"/>
    </source>
</evidence>
<proteinExistence type="inferred from homology"/>
<dbReference type="InterPro" id="IPR023229">
    <property type="entry name" value="T2SS_M_periplasmic_sf"/>
</dbReference>
<dbReference type="EMBL" id="CP029843">
    <property type="protein sequence ID" value="AWV06870.1"/>
    <property type="molecule type" value="Genomic_DNA"/>
</dbReference>
<evidence type="ECO:0000256" key="9">
    <source>
        <dbReference type="ARBA" id="ARBA00023136"/>
    </source>
</evidence>
<evidence type="ECO:0000256" key="7">
    <source>
        <dbReference type="ARBA" id="ARBA00022927"/>
    </source>
</evidence>
<organism evidence="11 13">
    <name type="scientific">Marilutibacter maris</name>
    <dbReference type="NCBI Taxonomy" id="1605891"/>
    <lineage>
        <taxon>Bacteria</taxon>
        <taxon>Pseudomonadati</taxon>
        <taxon>Pseudomonadota</taxon>
        <taxon>Gammaproteobacteria</taxon>
        <taxon>Lysobacterales</taxon>
        <taxon>Lysobacteraceae</taxon>
        <taxon>Marilutibacter</taxon>
    </lineage>
</organism>
<dbReference type="Pfam" id="PF04612">
    <property type="entry name" value="T2SSM"/>
    <property type="match status" value="1"/>
</dbReference>
<dbReference type="SUPFAM" id="SSF103054">
    <property type="entry name" value="General secretion pathway protein M, EpsM"/>
    <property type="match status" value="1"/>
</dbReference>
<dbReference type="EMBL" id="VICD02000100">
    <property type="protein sequence ID" value="KAB8192961.1"/>
    <property type="molecule type" value="Genomic_DNA"/>
</dbReference>
<gene>
    <name evidence="11" type="ORF">C9I47_1154</name>
    <name evidence="12" type="ORF">FKV24_006985</name>
</gene>
<keyword evidence="9 10" id="KW-0472">Membrane</keyword>
<sequence length="172" mass="18920">MNGQPRRIAEWWRARDDRERTMVATMLVMLAAFAYWYALLTPLRYLRDAARAGYDRAAADATAVRGLASELRLVRERDDRGRPGTRALLDSAADAGIAVSRRRRDEHGALVLGIDRVQSEPLFAWLAGLRHDHGIGPDTLHVERRDGALRVEVGFDTLEAAASTGADAGDGA</sequence>
<protein>
    <submittedName>
        <fullName evidence="11">Type II secretion system protein M</fullName>
    </submittedName>
</protein>
<evidence type="ECO:0000256" key="6">
    <source>
        <dbReference type="ARBA" id="ARBA00022692"/>
    </source>
</evidence>
<evidence type="ECO:0000313" key="13">
    <source>
        <dbReference type="Proteomes" id="UP000249447"/>
    </source>
</evidence>
<keyword evidence="4" id="KW-1003">Cell membrane</keyword>
<evidence type="ECO:0000313" key="14">
    <source>
        <dbReference type="Proteomes" id="UP000320431"/>
    </source>
</evidence>
<name>A0A2U9TF46_9GAMM</name>
<dbReference type="Proteomes" id="UP000249447">
    <property type="component" value="Chromosome"/>
</dbReference>
<dbReference type="Proteomes" id="UP000320431">
    <property type="component" value="Unassembled WGS sequence"/>
</dbReference>
<comment type="similarity">
    <text evidence="2">Belongs to the GSP M family.</text>
</comment>
<keyword evidence="13" id="KW-1185">Reference proteome</keyword>
<dbReference type="OrthoDB" id="6006969at2"/>
<evidence type="ECO:0000256" key="1">
    <source>
        <dbReference type="ARBA" id="ARBA00004377"/>
    </source>
</evidence>
<keyword evidence="7" id="KW-0653">Protein transport</keyword>
<keyword evidence="6 10" id="KW-0812">Transmembrane</keyword>
<dbReference type="Gene3D" id="3.30.1360.100">
    <property type="entry name" value="General secretion pathway protein M, EpsM"/>
    <property type="match status" value="1"/>
</dbReference>
<reference evidence="11 13" key="1">
    <citation type="submission" date="2018-05" db="EMBL/GenBank/DDBJ databases">
        <title>The complete genome of Lysobacter maris HZ9B, a marine bacterium antagonistic against terrestrial plant pathogens.</title>
        <authorList>
            <person name="Zhang X.-Q."/>
        </authorList>
    </citation>
    <scope>NUCLEOTIDE SEQUENCE [LARGE SCALE GENOMIC DNA]</scope>
    <source>
        <strain evidence="11 13">HZ9B</strain>
    </source>
</reference>
<evidence type="ECO:0000313" key="12">
    <source>
        <dbReference type="EMBL" id="KAB8192961.1"/>
    </source>
</evidence>
<evidence type="ECO:0000256" key="8">
    <source>
        <dbReference type="ARBA" id="ARBA00022989"/>
    </source>
</evidence>
<reference evidence="12 14" key="2">
    <citation type="submission" date="2019-10" db="EMBL/GenBank/DDBJ databases">
        <title>Lysobacter alkalisoli sp. nov., isolated from saline-alkaline soil.</title>
        <authorList>
            <person name="Sun J.-Q."/>
        </authorList>
    </citation>
    <scope>NUCLEOTIDE SEQUENCE [LARGE SCALE GENOMIC DNA]</scope>
    <source>
        <strain evidence="12 14">KCTC 42381</strain>
    </source>
</reference>
<keyword evidence="8 10" id="KW-1133">Transmembrane helix</keyword>
<dbReference type="InterPro" id="IPR007690">
    <property type="entry name" value="T2SS_GspM"/>
</dbReference>
<evidence type="ECO:0000313" key="11">
    <source>
        <dbReference type="EMBL" id="AWV06870.1"/>
    </source>
</evidence>
<feature type="transmembrane region" description="Helical" evidence="10">
    <location>
        <begin position="21"/>
        <end position="39"/>
    </location>
</feature>
<accession>A0A2U9TF46</accession>
<dbReference type="GO" id="GO:0005886">
    <property type="term" value="C:plasma membrane"/>
    <property type="evidence" value="ECO:0007669"/>
    <property type="project" value="UniProtKB-SubCell"/>
</dbReference>
<evidence type="ECO:0000256" key="4">
    <source>
        <dbReference type="ARBA" id="ARBA00022475"/>
    </source>
</evidence>
<dbReference type="KEGG" id="lmb:C9I47_1154"/>
<comment type="subcellular location">
    <subcellularLocation>
        <location evidence="1">Cell inner membrane</location>
        <topology evidence="1">Single-pass membrane protein</topology>
    </subcellularLocation>
</comment>